<dbReference type="SMART" id="SM00959">
    <property type="entry name" value="Rho_N"/>
    <property type="match status" value="1"/>
</dbReference>
<sequence>MTQEKGNQTPNTPDFDESELDSMKVDELREKARDLGVDGAADLHKGELVKAVAKAAGRKSRRDGNGGRDKGDGGARGSAESKSVKYAQEITSTDDDPERPGRSLVTTDHDVIREWAEKRDAKPATVPGTEHGDHLGVLRFDFPGYGGQDLRHVEWDEWFGTFDARGLNFIYQEERTDGSQSNFFRLENPDREDA</sequence>
<keyword evidence="4" id="KW-1185">Reference proteome</keyword>
<dbReference type="InterPro" id="IPR011112">
    <property type="entry name" value="Rho-like_N"/>
</dbReference>
<dbReference type="EMBL" id="BNAV01000001">
    <property type="protein sequence ID" value="GHF32491.1"/>
    <property type="molecule type" value="Genomic_DNA"/>
</dbReference>
<reference evidence="3" key="2">
    <citation type="submission" date="2020-09" db="EMBL/GenBank/DDBJ databases">
        <authorList>
            <person name="Sun Q."/>
            <person name="Zhou Y."/>
        </authorList>
    </citation>
    <scope>NUCLEOTIDE SEQUENCE</scope>
    <source>
        <strain evidence="3">CGMCC 4.7679</strain>
    </source>
</reference>
<comment type="caution">
    <text evidence="3">The sequence shown here is derived from an EMBL/GenBank/DDBJ whole genome shotgun (WGS) entry which is preliminary data.</text>
</comment>
<name>A0A8H9IUU5_9PSEU</name>
<evidence type="ECO:0000259" key="2">
    <source>
        <dbReference type="SMART" id="SM00959"/>
    </source>
</evidence>
<reference evidence="3" key="1">
    <citation type="journal article" date="2014" name="Int. J. Syst. Evol. Microbiol.">
        <title>Complete genome sequence of Corynebacterium casei LMG S-19264T (=DSM 44701T), isolated from a smear-ripened cheese.</title>
        <authorList>
            <consortium name="US DOE Joint Genome Institute (JGI-PGF)"/>
            <person name="Walter F."/>
            <person name="Albersmeier A."/>
            <person name="Kalinowski J."/>
            <person name="Ruckert C."/>
        </authorList>
    </citation>
    <scope>NUCLEOTIDE SEQUENCE</scope>
    <source>
        <strain evidence="3">CGMCC 4.7679</strain>
    </source>
</reference>
<dbReference type="OrthoDB" id="9808866at2"/>
<organism evidence="3 4">
    <name type="scientific">Amycolatopsis bartoniae</name>
    <dbReference type="NCBI Taxonomy" id="941986"/>
    <lineage>
        <taxon>Bacteria</taxon>
        <taxon>Bacillati</taxon>
        <taxon>Actinomycetota</taxon>
        <taxon>Actinomycetes</taxon>
        <taxon>Pseudonocardiales</taxon>
        <taxon>Pseudonocardiaceae</taxon>
        <taxon>Amycolatopsis</taxon>
    </lineage>
</organism>
<dbReference type="RefSeq" id="WP_145933574.1">
    <property type="nucleotide sequence ID" value="NZ_BNAV01000001.1"/>
</dbReference>
<protein>
    <recommendedName>
        <fullName evidence="2">Rho termination factor-like N-terminal domain-containing protein</fullName>
    </recommendedName>
</protein>
<feature type="region of interest" description="Disordered" evidence="1">
    <location>
        <begin position="37"/>
        <end position="109"/>
    </location>
</feature>
<dbReference type="Pfam" id="PF07498">
    <property type="entry name" value="Rho_N"/>
    <property type="match status" value="1"/>
</dbReference>
<dbReference type="InterPro" id="IPR036269">
    <property type="entry name" value="Rho_N_sf"/>
</dbReference>
<proteinExistence type="predicted"/>
<feature type="compositionally biased region" description="Basic and acidic residues" evidence="1">
    <location>
        <begin position="62"/>
        <end position="73"/>
    </location>
</feature>
<gene>
    <name evidence="3" type="ORF">GCM10017566_01310</name>
</gene>
<dbReference type="AlphaFoldDB" id="A0A8H9IUU5"/>
<dbReference type="Proteomes" id="UP000658656">
    <property type="component" value="Unassembled WGS sequence"/>
</dbReference>
<dbReference type="Gene3D" id="1.10.720.10">
    <property type="match status" value="1"/>
</dbReference>
<feature type="domain" description="Rho termination factor-like N-terminal" evidence="2">
    <location>
        <begin position="19"/>
        <end position="61"/>
    </location>
</feature>
<evidence type="ECO:0000313" key="4">
    <source>
        <dbReference type="Proteomes" id="UP000658656"/>
    </source>
</evidence>
<feature type="region of interest" description="Disordered" evidence="1">
    <location>
        <begin position="1"/>
        <end position="24"/>
    </location>
</feature>
<feature type="compositionally biased region" description="Basic and acidic residues" evidence="1">
    <location>
        <begin position="37"/>
        <end position="48"/>
    </location>
</feature>
<evidence type="ECO:0000256" key="1">
    <source>
        <dbReference type="SAM" id="MobiDB-lite"/>
    </source>
</evidence>
<evidence type="ECO:0000313" key="3">
    <source>
        <dbReference type="EMBL" id="GHF32491.1"/>
    </source>
</evidence>
<feature type="compositionally biased region" description="Polar residues" evidence="1">
    <location>
        <begin position="1"/>
        <end position="12"/>
    </location>
</feature>
<accession>A0A8H9IUU5</accession>
<dbReference type="GO" id="GO:0006353">
    <property type="term" value="P:DNA-templated transcription termination"/>
    <property type="evidence" value="ECO:0007669"/>
    <property type="project" value="InterPro"/>
</dbReference>
<dbReference type="SUPFAM" id="SSF68912">
    <property type="entry name" value="Rho N-terminal domain-like"/>
    <property type="match status" value="1"/>
</dbReference>